<gene>
    <name evidence="3" type="ORF">HYPSUDRAFT_427726</name>
</gene>
<feature type="transmembrane region" description="Helical" evidence="2">
    <location>
        <begin position="192"/>
        <end position="215"/>
    </location>
</feature>
<sequence length="353" mass="38088">MFEFTAISSDDPDYVGFGEAGLEGPEGPVIGFLNWGWSTIPSLNDGTTGLSISELQPNNSASIVVDFTGTSLTWVGFTYPGYSVSGTYSIDSQAQSQIRIRIPPANNQFLQPGRVYFQTPLLDIGDHKVSSEYTSSTVSHQMSIQKFIIGNGTVPADLSVATTATTPSIPPSGTSSMQTTAPSTRPALHRPVPVIVGVIAGVSVVAFIIVSAIVWKRYRLRRAQHPPFVQPFSSQPASFIARLLTYPSMTTLDIKGRRRLFRPIEEPAHPGIIPPSKLAARRVSTALADSPHPTPEPTPVADVDNEGENVENQPSRRARTRGIQEEDSGLRMEQLEADGESSIVVMPPAYTAD</sequence>
<proteinExistence type="predicted"/>
<keyword evidence="2" id="KW-1133">Transmembrane helix</keyword>
<dbReference type="AlphaFoldDB" id="A0A0D2LV84"/>
<name>A0A0D2LV84_HYPSF</name>
<keyword evidence="2" id="KW-0472">Membrane</keyword>
<organism evidence="3 4">
    <name type="scientific">Hypholoma sublateritium (strain FD-334 SS-4)</name>
    <dbReference type="NCBI Taxonomy" id="945553"/>
    <lineage>
        <taxon>Eukaryota</taxon>
        <taxon>Fungi</taxon>
        <taxon>Dikarya</taxon>
        <taxon>Basidiomycota</taxon>
        <taxon>Agaricomycotina</taxon>
        <taxon>Agaricomycetes</taxon>
        <taxon>Agaricomycetidae</taxon>
        <taxon>Agaricales</taxon>
        <taxon>Agaricineae</taxon>
        <taxon>Strophariaceae</taxon>
        <taxon>Hypholoma</taxon>
    </lineage>
</organism>
<evidence type="ECO:0000256" key="2">
    <source>
        <dbReference type="SAM" id="Phobius"/>
    </source>
</evidence>
<evidence type="ECO:0000313" key="4">
    <source>
        <dbReference type="Proteomes" id="UP000054270"/>
    </source>
</evidence>
<feature type="region of interest" description="Disordered" evidence="1">
    <location>
        <begin position="284"/>
        <end position="353"/>
    </location>
</feature>
<dbReference type="EMBL" id="KN817668">
    <property type="protein sequence ID" value="KJA14713.1"/>
    <property type="molecule type" value="Genomic_DNA"/>
</dbReference>
<protein>
    <submittedName>
        <fullName evidence="3">Uncharacterized protein</fullName>
    </submittedName>
</protein>
<feature type="compositionally biased region" description="Low complexity" evidence="1">
    <location>
        <begin position="165"/>
        <end position="176"/>
    </location>
</feature>
<reference evidence="4" key="1">
    <citation type="submission" date="2014-04" db="EMBL/GenBank/DDBJ databases">
        <title>Evolutionary Origins and Diversification of the Mycorrhizal Mutualists.</title>
        <authorList>
            <consortium name="DOE Joint Genome Institute"/>
            <consortium name="Mycorrhizal Genomics Consortium"/>
            <person name="Kohler A."/>
            <person name="Kuo A."/>
            <person name="Nagy L.G."/>
            <person name="Floudas D."/>
            <person name="Copeland A."/>
            <person name="Barry K.W."/>
            <person name="Cichocki N."/>
            <person name="Veneault-Fourrey C."/>
            <person name="LaButti K."/>
            <person name="Lindquist E.A."/>
            <person name="Lipzen A."/>
            <person name="Lundell T."/>
            <person name="Morin E."/>
            <person name="Murat C."/>
            <person name="Riley R."/>
            <person name="Ohm R."/>
            <person name="Sun H."/>
            <person name="Tunlid A."/>
            <person name="Henrissat B."/>
            <person name="Grigoriev I.V."/>
            <person name="Hibbett D.S."/>
            <person name="Martin F."/>
        </authorList>
    </citation>
    <scope>NUCLEOTIDE SEQUENCE [LARGE SCALE GENOMIC DNA]</scope>
    <source>
        <strain evidence="4">FD-334 SS-4</strain>
    </source>
</reference>
<feature type="compositionally biased region" description="Basic and acidic residues" evidence="1">
    <location>
        <begin position="322"/>
        <end position="334"/>
    </location>
</feature>
<dbReference type="Proteomes" id="UP000054270">
    <property type="component" value="Unassembled WGS sequence"/>
</dbReference>
<evidence type="ECO:0000256" key="1">
    <source>
        <dbReference type="SAM" id="MobiDB-lite"/>
    </source>
</evidence>
<dbReference type="OrthoDB" id="2992707at2759"/>
<keyword evidence="2" id="KW-0812">Transmembrane</keyword>
<accession>A0A0D2LV84</accession>
<keyword evidence="4" id="KW-1185">Reference proteome</keyword>
<evidence type="ECO:0000313" key="3">
    <source>
        <dbReference type="EMBL" id="KJA14713.1"/>
    </source>
</evidence>
<feature type="region of interest" description="Disordered" evidence="1">
    <location>
        <begin position="165"/>
        <end position="185"/>
    </location>
</feature>